<evidence type="ECO:0000259" key="4">
    <source>
        <dbReference type="PROSITE" id="PS50932"/>
    </source>
</evidence>
<dbReference type="Proteomes" id="UP001319180">
    <property type="component" value="Unassembled WGS sequence"/>
</dbReference>
<dbReference type="CDD" id="cd06267">
    <property type="entry name" value="PBP1_LacI_sugar_binding-like"/>
    <property type="match status" value="1"/>
</dbReference>
<keyword evidence="1" id="KW-0805">Transcription regulation</keyword>
<protein>
    <submittedName>
        <fullName evidence="5">LacI family transcriptional regulator</fullName>
    </submittedName>
</protein>
<keyword evidence="3" id="KW-0804">Transcription</keyword>
<dbReference type="PANTHER" id="PTHR30146">
    <property type="entry name" value="LACI-RELATED TRANSCRIPTIONAL REPRESSOR"/>
    <property type="match status" value="1"/>
</dbReference>
<evidence type="ECO:0000256" key="3">
    <source>
        <dbReference type="ARBA" id="ARBA00023163"/>
    </source>
</evidence>
<dbReference type="Pfam" id="PF00356">
    <property type="entry name" value="LacI"/>
    <property type="match status" value="1"/>
</dbReference>
<evidence type="ECO:0000313" key="5">
    <source>
        <dbReference type="EMBL" id="MBT1687623.1"/>
    </source>
</evidence>
<organism evidence="5 6">
    <name type="scientific">Dawidia soli</name>
    <dbReference type="NCBI Taxonomy" id="2782352"/>
    <lineage>
        <taxon>Bacteria</taxon>
        <taxon>Pseudomonadati</taxon>
        <taxon>Bacteroidota</taxon>
        <taxon>Cytophagia</taxon>
        <taxon>Cytophagales</taxon>
        <taxon>Chryseotaleaceae</taxon>
        <taxon>Dawidia</taxon>
    </lineage>
</organism>
<dbReference type="PANTHER" id="PTHR30146:SF109">
    <property type="entry name" value="HTH-TYPE TRANSCRIPTIONAL REGULATOR GALS"/>
    <property type="match status" value="1"/>
</dbReference>
<gene>
    <name evidence="5" type="ORF">KK078_13710</name>
</gene>
<dbReference type="RefSeq" id="WP_254090854.1">
    <property type="nucleotide sequence ID" value="NZ_JAHESC010000018.1"/>
</dbReference>
<dbReference type="EMBL" id="JAHESC010000018">
    <property type="protein sequence ID" value="MBT1687623.1"/>
    <property type="molecule type" value="Genomic_DNA"/>
</dbReference>
<evidence type="ECO:0000256" key="1">
    <source>
        <dbReference type="ARBA" id="ARBA00023015"/>
    </source>
</evidence>
<dbReference type="Pfam" id="PF00532">
    <property type="entry name" value="Peripla_BP_1"/>
    <property type="match status" value="1"/>
</dbReference>
<dbReference type="SMART" id="SM00354">
    <property type="entry name" value="HTH_LACI"/>
    <property type="match status" value="1"/>
</dbReference>
<dbReference type="SUPFAM" id="SSF47413">
    <property type="entry name" value="lambda repressor-like DNA-binding domains"/>
    <property type="match status" value="1"/>
</dbReference>
<keyword evidence="2" id="KW-0238">DNA-binding</keyword>
<name>A0AAP2GJ52_9BACT</name>
<proteinExistence type="predicted"/>
<dbReference type="SUPFAM" id="SSF53822">
    <property type="entry name" value="Periplasmic binding protein-like I"/>
    <property type="match status" value="1"/>
</dbReference>
<dbReference type="AlphaFoldDB" id="A0AAP2GJ52"/>
<reference evidence="5 6" key="1">
    <citation type="submission" date="2021-05" db="EMBL/GenBank/DDBJ databases">
        <title>A Polyphasic approach of four new species of the genus Ohtaekwangia: Ohtaekwangia histidinii sp. nov., Ohtaekwangia cretensis sp. nov., Ohtaekwangia indiensis sp. nov., Ohtaekwangia reichenbachii sp. nov. from diverse environment.</title>
        <authorList>
            <person name="Octaviana S."/>
        </authorList>
    </citation>
    <scope>NUCLEOTIDE SEQUENCE [LARGE SCALE GENOMIC DNA]</scope>
    <source>
        <strain evidence="5 6">PWU37</strain>
    </source>
</reference>
<evidence type="ECO:0000313" key="6">
    <source>
        <dbReference type="Proteomes" id="UP001319180"/>
    </source>
</evidence>
<dbReference type="InterPro" id="IPR000843">
    <property type="entry name" value="HTH_LacI"/>
</dbReference>
<dbReference type="Gene3D" id="1.10.260.40">
    <property type="entry name" value="lambda repressor-like DNA-binding domains"/>
    <property type="match status" value="1"/>
</dbReference>
<feature type="domain" description="HTH lacI-type" evidence="4">
    <location>
        <begin position="3"/>
        <end position="57"/>
    </location>
</feature>
<accession>A0AAP2GJ52</accession>
<dbReference type="InterPro" id="IPR010982">
    <property type="entry name" value="Lambda_DNA-bd_dom_sf"/>
</dbReference>
<dbReference type="PROSITE" id="PS50932">
    <property type="entry name" value="HTH_LACI_2"/>
    <property type="match status" value="1"/>
</dbReference>
<dbReference type="InterPro" id="IPR028082">
    <property type="entry name" value="Peripla_BP_I"/>
</dbReference>
<sequence>MGVTIKQIAADLNLAVSTVSKALRDSYEISPETKARVFEYASRLNYVPNLYASSLKRRRSGNIAVVLPEVADSFFSSAIDGIEEVAQARGYHVMVYLTHEDVGREQSIVQAFRNGRVDGVLMSVVANEATRDHLVELDSRDMPLVFFDRVCEGIRSAQVVTDDFESGRKATQHLIDRGSKRLAFLSLAGDLAIIRQRQEGYLQALRDNGLDEQTNPVVCCTHTEADNLPLIRHLLQGKHRPDGIVGSVEKVATQTYTVCHELNLSIPAQVRVVGFSHLQIAGLLNPSLTTITQPAFEMGKAAATLLFRSLEKQVDVRGEKITISSVLVARQSTA</sequence>
<dbReference type="InterPro" id="IPR001761">
    <property type="entry name" value="Peripla_BP/Lac1_sug-bd_dom"/>
</dbReference>
<dbReference type="GO" id="GO:0000976">
    <property type="term" value="F:transcription cis-regulatory region binding"/>
    <property type="evidence" value="ECO:0007669"/>
    <property type="project" value="TreeGrafter"/>
</dbReference>
<evidence type="ECO:0000256" key="2">
    <source>
        <dbReference type="ARBA" id="ARBA00023125"/>
    </source>
</evidence>
<keyword evidence="6" id="KW-1185">Reference proteome</keyword>
<dbReference type="Gene3D" id="3.40.50.2300">
    <property type="match status" value="2"/>
</dbReference>
<comment type="caution">
    <text evidence="5">The sequence shown here is derived from an EMBL/GenBank/DDBJ whole genome shotgun (WGS) entry which is preliminary data.</text>
</comment>
<dbReference type="GO" id="GO:0003700">
    <property type="term" value="F:DNA-binding transcription factor activity"/>
    <property type="evidence" value="ECO:0007669"/>
    <property type="project" value="TreeGrafter"/>
</dbReference>
<dbReference type="CDD" id="cd01392">
    <property type="entry name" value="HTH_LacI"/>
    <property type="match status" value="1"/>
</dbReference>